<accession>A0A699ZUU6</accession>
<dbReference type="EMBL" id="BLLF01003054">
    <property type="protein sequence ID" value="GFH26201.1"/>
    <property type="molecule type" value="Genomic_DNA"/>
</dbReference>
<comment type="caution">
    <text evidence="1">The sequence shown here is derived from an EMBL/GenBank/DDBJ whole genome shotgun (WGS) entry which is preliminary data.</text>
</comment>
<evidence type="ECO:0000313" key="1">
    <source>
        <dbReference type="EMBL" id="GFH26201.1"/>
    </source>
</evidence>
<evidence type="ECO:0000313" key="2">
    <source>
        <dbReference type="Proteomes" id="UP000485058"/>
    </source>
</evidence>
<reference evidence="1 2" key="1">
    <citation type="submission" date="2020-02" db="EMBL/GenBank/DDBJ databases">
        <title>Draft genome sequence of Haematococcus lacustris strain NIES-144.</title>
        <authorList>
            <person name="Morimoto D."/>
            <person name="Nakagawa S."/>
            <person name="Yoshida T."/>
            <person name="Sawayama S."/>
        </authorList>
    </citation>
    <scope>NUCLEOTIDE SEQUENCE [LARGE SCALE GENOMIC DNA]</scope>
    <source>
        <strain evidence="1 2">NIES-144</strain>
    </source>
</reference>
<name>A0A699ZUU6_HAELA</name>
<dbReference type="Proteomes" id="UP000485058">
    <property type="component" value="Unassembled WGS sequence"/>
</dbReference>
<gene>
    <name evidence="1" type="ORF">HaLaN_24307</name>
</gene>
<protein>
    <submittedName>
        <fullName evidence="1">Uncharacterized protein</fullName>
    </submittedName>
</protein>
<dbReference type="AlphaFoldDB" id="A0A699ZUU6"/>
<keyword evidence="2" id="KW-1185">Reference proteome</keyword>
<organism evidence="1 2">
    <name type="scientific">Haematococcus lacustris</name>
    <name type="common">Green alga</name>
    <name type="synonym">Haematococcus pluvialis</name>
    <dbReference type="NCBI Taxonomy" id="44745"/>
    <lineage>
        <taxon>Eukaryota</taxon>
        <taxon>Viridiplantae</taxon>
        <taxon>Chlorophyta</taxon>
        <taxon>core chlorophytes</taxon>
        <taxon>Chlorophyceae</taxon>
        <taxon>CS clade</taxon>
        <taxon>Chlamydomonadales</taxon>
        <taxon>Haematococcaceae</taxon>
        <taxon>Haematococcus</taxon>
    </lineage>
</organism>
<proteinExistence type="predicted"/>
<sequence>MSKLEFRASAVSAGWTGITTTATHYDTTAPSLPTSIQRRKVPKPQCRDQEATTALPHWLTRSPWHPPTPCLTTPWALTHELGV</sequence>